<evidence type="ECO:0000313" key="1">
    <source>
        <dbReference type="EMBL" id="ADN56575.1"/>
    </source>
</evidence>
<sequence length="33" mass="3530">MIPLGPLAVFFFWLMLSALSIGLALAVSFSGIF</sequence>
<dbReference type="KEGG" id="bgf:BC1003_0572"/>
<organism evidence="1">
    <name type="scientific">Burkholderia sp. (strain CCGE1003)</name>
    <dbReference type="NCBI Taxonomy" id="640512"/>
    <lineage>
        <taxon>Bacteria</taxon>
        <taxon>Pseudomonadati</taxon>
        <taxon>Pseudomonadota</taxon>
        <taxon>Betaproteobacteria</taxon>
        <taxon>Burkholderiales</taxon>
        <taxon>Burkholderiaceae</taxon>
        <taxon>Burkholderia</taxon>
    </lineage>
</organism>
<accession>E1T8I4</accession>
<gene>
    <name evidence="1" type="ordered locus">BC1003_0572</name>
</gene>
<protein>
    <submittedName>
        <fullName evidence="1">Uncharacterized protein</fullName>
    </submittedName>
</protein>
<proteinExistence type="predicted"/>
<name>E1T8I4_BURSG</name>
<dbReference type="AlphaFoldDB" id="E1T8I4"/>
<reference evidence="1" key="1">
    <citation type="submission" date="2010-09" db="EMBL/GenBank/DDBJ databases">
        <title>Complete sequence of chromosome1 of Burkholderia sp. CCGE1003.</title>
        <authorList>
            <consortium name="US DOE Joint Genome Institute"/>
            <person name="Lucas S."/>
            <person name="Copeland A."/>
            <person name="Lapidus A."/>
            <person name="Cheng J.-F."/>
            <person name="Bruce D."/>
            <person name="Goodwin L."/>
            <person name="Pitluck S."/>
            <person name="Daligault H."/>
            <person name="Davenport K."/>
            <person name="Detter J.C."/>
            <person name="Han C."/>
            <person name="Tapia R."/>
            <person name="Land M."/>
            <person name="Hauser L."/>
            <person name="Jeffries C."/>
            <person name="Kyrpides N."/>
            <person name="Ivanova N."/>
            <person name="Ovchinnikova G."/>
            <person name="Martinez-Romero E."/>
            <person name="Rogel M.A."/>
            <person name="Auchtung J."/>
            <person name="Tiedje J.M."/>
            <person name="Woyke T."/>
        </authorList>
    </citation>
    <scope>NUCLEOTIDE SEQUENCE</scope>
    <source>
        <strain evidence="1">CCGE1003</strain>
    </source>
</reference>
<dbReference type="HOGENOM" id="CLU_3381045_0_0_4"/>
<dbReference type="EMBL" id="CP002217">
    <property type="protein sequence ID" value="ADN56575.1"/>
    <property type="molecule type" value="Genomic_DNA"/>
</dbReference>